<reference evidence="3" key="1">
    <citation type="submission" date="2017-05" db="EMBL/GenBank/DDBJ databases">
        <title>Physiological properties and genetic analysis related to exopolysaccharide production of fresh-water unicellular cyanobacterium Aphanothece sacrum, Suizenji Nori, that has been cultured as a food source in Japan.</title>
        <authorList>
            <person name="Kanesaki Y."/>
            <person name="Yoshikawa S."/>
            <person name="Ohki K."/>
        </authorList>
    </citation>
    <scope>NUCLEOTIDE SEQUENCE [LARGE SCALE GENOMIC DNA]</scope>
    <source>
        <strain evidence="3">FPU1</strain>
    </source>
</reference>
<feature type="region of interest" description="Disordered" evidence="1">
    <location>
        <begin position="114"/>
        <end position="150"/>
    </location>
</feature>
<sequence length="475" mass="54575">MINYSVPIKRLCVILTTVSFLVACKPPTVFTDDPNYEQQANTIQDAQERAEVLKRYIPCEIPGVNTSEVKSLDIEINVDGSDSMLGYVKPINSRYIETLEMLDSSFSSENNVSYYRVGTRPNDDQEGRQKLSDRQEFRKAQSSEFYGANPQQFPRVTSSLDKAIIPLKNKDKFVILVTDLEQNDGDLINLKTQIEKNYLQDNAKNYAIGILGINSEFTGQVTPVNSNFRPFQHQENRPFYVILIAPYPNLMEYYKQIKNSNKDILKNSEISIFYPGSIVENAASLNNSTLPDELDKPESLQYKKVAIEVKKPPYELIEIPQRIETSELSIPYSLPLTFLEKTLLPDPDSIETRYTLKTYDPVTKSFSKKSENSAIELKDMKLKDNTLHFNTIINPQNFSTPGIYLLTIDTVVNNFKDETWWEQWDWKSRENDKDGSKTYGLLNLMQNLKQTTLNLMKNSEDKNVIGRFCYGIQKN</sequence>
<name>A0A401IC50_APHSA</name>
<dbReference type="AlphaFoldDB" id="A0A401IC50"/>
<organism evidence="2 3">
    <name type="scientific">Aphanothece sacrum FPU1</name>
    <dbReference type="NCBI Taxonomy" id="1920663"/>
    <lineage>
        <taxon>Bacteria</taxon>
        <taxon>Bacillati</taxon>
        <taxon>Cyanobacteriota</taxon>
        <taxon>Cyanophyceae</taxon>
        <taxon>Oscillatoriophycideae</taxon>
        <taxon>Chroococcales</taxon>
        <taxon>Aphanothecaceae</taxon>
        <taxon>Aphanothece</taxon>
    </lineage>
</organism>
<gene>
    <name evidence="2" type="ORF">AsFPU1_0191</name>
</gene>
<evidence type="ECO:0008006" key="4">
    <source>
        <dbReference type="Google" id="ProtNLM"/>
    </source>
</evidence>
<comment type="caution">
    <text evidence="2">The sequence shown here is derived from an EMBL/GenBank/DDBJ whole genome shotgun (WGS) entry which is preliminary data.</text>
</comment>
<dbReference type="Proteomes" id="UP000287247">
    <property type="component" value="Unassembled WGS sequence"/>
</dbReference>
<evidence type="ECO:0000313" key="2">
    <source>
        <dbReference type="EMBL" id="GBF78801.1"/>
    </source>
</evidence>
<proteinExistence type="predicted"/>
<dbReference type="RefSeq" id="WP_124969829.1">
    <property type="nucleotide sequence ID" value="NZ_BDQK01000001.1"/>
</dbReference>
<dbReference type="EMBL" id="BDQK01000001">
    <property type="protein sequence ID" value="GBF78801.1"/>
    <property type="molecule type" value="Genomic_DNA"/>
</dbReference>
<keyword evidence="3" id="KW-1185">Reference proteome</keyword>
<protein>
    <recommendedName>
        <fullName evidence="4">VWFA domain-containing protein</fullName>
    </recommendedName>
</protein>
<dbReference type="OrthoDB" id="512896at2"/>
<evidence type="ECO:0000256" key="1">
    <source>
        <dbReference type="SAM" id="MobiDB-lite"/>
    </source>
</evidence>
<accession>A0A401IC50</accession>
<feature type="compositionally biased region" description="Basic and acidic residues" evidence="1">
    <location>
        <begin position="121"/>
        <end position="141"/>
    </location>
</feature>
<evidence type="ECO:0000313" key="3">
    <source>
        <dbReference type="Proteomes" id="UP000287247"/>
    </source>
</evidence>